<organism evidence="1">
    <name type="scientific">Streptomyces sp. gb1(2016)</name>
    <dbReference type="NCBI Taxonomy" id="1828321"/>
    <lineage>
        <taxon>Bacteria</taxon>
        <taxon>Bacillati</taxon>
        <taxon>Actinomycetota</taxon>
        <taxon>Actinomycetes</taxon>
        <taxon>Kitasatosporales</taxon>
        <taxon>Streptomycetaceae</taxon>
        <taxon>Streptomyces</taxon>
    </lineage>
</organism>
<accession>A0A652LAY9</accession>
<dbReference type="EMBL" id="RDBM01000015">
    <property type="protein sequence ID" value="TXS33263.1"/>
    <property type="molecule type" value="Genomic_DNA"/>
</dbReference>
<gene>
    <name evidence="1" type="ORF">EAO74_04385</name>
</gene>
<reference evidence="1" key="1">
    <citation type="submission" date="2018-10" db="EMBL/GenBank/DDBJ databases">
        <authorList>
            <person name="Hariharan J."/>
            <person name="Choudoir M.J."/>
            <person name="Diebold P."/>
            <person name="Panke-Buisse K."/>
            <person name="Campbell A.N."/>
            <person name="Buckley D.H."/>
        </authorList>
    </citation>
    <scope>NUCLEOTIDE SEQUENCE</scope>
    <source>
        <strain evidence="1">Gb1</strain>
    </source>
</reference>
<comment type="caution">
    <text evidence="1">The sequence shown here is derived from an EMBL/GenBank/DDBJ whole genome shotgun (WGS) entry which is preliminary data.</text>
</comment>
<dbReference type="InterPro" id="IPR045993">
    <property type="entry name" value="DUF5949"/>
</dbReference>
<sequence length="166" mass="17376">MTSPKSPIAPFSPAQLGTQILIGWSGPNPGTGRETAFLLTYTLGDAPGGPEAGERAMHTALERSGLRVGGETLDASEQPNLPVKLVVQAGQAVLTLPHFTAQYTVPREWLAAARSEGAVHGMFATRPWPAAVPGQPVGEDQLRAFVGDPETISTSAHCLMPVRSLG</sequence>
<evidence type="ECO:0000313" key="1">
    <source>
        <dbReference type="EMBL" id="TXS33263.1"/>
    </source>
</evidence>
<dbReference type="Pfam" id="PF19374">
    <property type="entry name" value="DUF5949"/>
    <property type="match status" value="1"/>
</dbReference>
<protein>
    <submittedName>
        <fullName evidence="1">Uncharacterized protein</fullName>
    </submittedName>
</protein>
<name>A0A652LAY9_9ACTN</name>
<proteinExistence type="predicted"/>
<dbReference type="AlphaFoldDB" id="A0A652LAY9"/>
<dbReference type="RefSeq" id="WP_147982729.1">
    <property type="nucleotide sequence ID" value="NZ_RDBM01000015.1"/>
</dbReference>